<evidence type="ECO:0000256" key="8">
    <source>
        <dbReference type="ARBA" id="ARBA00024360"/>
    </source>
</evidence>
<gene>
    <name evidence="13" type="ORF">NE237_030734</name>
</gene>
<evidence type="ECO:0000256" key="5">
    <source>
        <dbReference type="ARBA" id="ARBA00022679"/>
    </source>
</evidence>
<comment type="pathway">
    <text evidence="4">Lipid metabolism.</text>
</comment>
<dbReference type="PANTHER" id="PTHR31650:SF34">
    <property type="entry name" value="O-ACYLTRANSFERASE WSD1-LIKE ISOFORM X1"/>
    <property type="match status" value="1"/>
</dbReference>
<comment type="catalytic activity">
    <reaction evidence="10">
        <text>an acyl-CoA + a 1,2-diacyl-sn-glycerol = a triacyl-sn-glycerol + CoA</text>
        <dbReference type="Rhea" id="RHEA:10868"/>
        <dbReference type="ChEBI" id="CHEBI:17815"/>
        <dbReference type="ChEBI" id="CHEBI:57287"/>
        <dbReference type="ChEBI" id="CHEBI:58342"/>
        <dbReference type="ChEBI" id="CHEBI:64615"/>
        <dbReference type="EC" id="2.3.1.20"/>
    </reaction>
</comment>
<dbReference type="Pfam" id="PF03007">
    <property type="entry name" value="WS_DGAT_cat"/>
    <property type="match status" value="1"/>
</dbReference>
<evidence type="ECO:0000256" key="7">
    <source>
        <dbReference type="ARBA" id="ARBA00023315"/>
    </source>
</evidence>
<dbReference type="Proteomes" id="UP001141806">
    <property type="component" value="Unassembled WGS sequence"/>
</dbReference>
<evidence type="ECO:0000256" key="2">
    <source>
        <dbReference type="ARBA" id="ARBA00004586"/>
    </source>
</evidence>
<feature type="domain" description="O-acyltransferase WSD1 C-terminal" evidence="12">
    <location>
        <begin position="313"/>
        <end position="455"/>
    </location>
</feature>
<evidence type="ECO:0000259" key="11">
    <source>
        <dbReference type="Pfam" id="PF03007"/>
    </source>
</evidence>
<proteinExistence type="inferred from homology"/>
<dbReference type="GO" id="GO:0019432">
    <property type="term" value="P:triglyceride biosynthetic process"/>
    <property type="evidence" value="ECO:0007669"/>
    <property type="project" value="TreeGrafter"/>
</dbReference>
<dbReference type="Pfam" id="PF06974">
    <property type="entry name" value="WS_DGAT_C"/>
    <property type="match status" value="1"/>
</dbReference>
<evidence type="ECO:0000313" key="14">
    <source>
        <dbReference type="Proteomes" id="UP001141806"/>
    </source>
</evidence>
<accession>A0A9Q0GTK4</accession>
<comment type="catalytic activity">
    <reaction evidence="9">
        <text>a long chain fatty alcohol + a fatty acyl-CoA = a long-chain alcohol wax ester + CoA</text>
        <dbReference type="Rhea" id="RHEA:38443"/>
        <dbReference type="ChEBI" id="CHEBI:17135"/>
        <dbReference type="ChEBI" id="CHEBI:57287"/>
        <dbReference type="ChEBI" id="CHEBI:77636"/>
        <dbReference type="ChEBI" id="CHEBI:235323"/>
        <dbReference type="EC" id="2.3.1.75"/>
    </reaction>
</comment>
<keyword evidence="7" id="KW-0012">Acyltransferase</keyword>
<comment type="subcellular location">
    <subcellularLocation>
        <location evidence="1">Cell membrane</location>
        <topology evidence="1">Single-pass membrane protein</topology>
    </subcellularLocation>
    <subcellularLocation>
        <location evidence="2">Endoplasmic reticulum membrane</location>
    </subcellularLocation>
</comment>
<dbReference type="InterPro" id="IPR009721">
    <property type="entry name" value="O-acyltransferase_WSD1_C"/>
</dbReference>
<name>A0A9Q0GTK4_9MAGN</name>
<evidence type="ECO:0000256" key="9">
    <source>
        <dbReference type="ARBA" id="ARBA00047604"/>
    </source>
</evidence>
<dbReference type="GO" id="GO:0005789">
    <property type="term" value="C:endoplasmic reticulum membrane"/>
    <property type="evidence" value="ECO:0007669"/>
    <property type="project" value="UniProtKB-SubCell"/>
</dbReference>
<keyword evidence="14" id="KW-1185">Reference proteome</keyword>
<dbReference type="OrthoDB" id="619536at2759"/>
<dbReference type="InterPro" id="IPR045034">
    <property type="entry name" value="O-acyltransferase_WSD1-like"/>
</dbReference>
<reference evidence="13" key="1">
    <citation type="journal article" date="2023" name="Plant J.">
        <title>The genome of the king protea, Protea cynaroides.</title>
        <authorList>
            <person name="Chang J."/>
            <person name="Duong T.A."/>
            <person name="Schoeman C."/>
            <person name="Ma X."/>
            <person name="Roodt D."/>
            <person name="Barker N."/>
            <person name="Li Z."/>
            <person name="Van de Peer Y."/>
            <person name="Mizrachi E."/>
        </authorList>
    </citation>
    <scope>NUCLEOTIDE SEQUENCE</scope>
    <source>
        <tissue evidence="13">Young leaves</tissue>
    </source>
</reference>
<evidence type="ECO:0000256" key="1">
    <source>
        <dbReference type="ARBA" id="ARBA00004162"/>
    </source>
</evidence>
<keyword evidence="6" id="KW-0256">Endoplasmic reticulum</keyword>
<comment type="similarity">
    <text evidence="8">In the N-terminal section; belongs to the long-chain O-acyltransferase family.</text>
</comment>
<dbReference type="GO" id="GO:0047196">
    <property type="term" value="F:long-chain-alcohol O-fatty-acyltransferase activity"/>
    <property type="evidence" value="ECO:0007669"/>
    <property type="project" value="UniProtKB-EC"/>
</dbReference>
<keyword evidence="5" id="KW-0808">Transferase</keyword>
<protein>
    <recommendedName>
        <fullName evidence="15">Diacylglycerol O-acyltransferase</fullName>
    </recommendedName>
</protein>
<dbReference type="GO" id="GO:0004144">
    <property type="term" value="F:diacylglycerol O-acyltransferase activity"/>
    <property type="evidence" value="ECO:0007669"/>
    <property type="project" value="UniProtKB-EC"/>
</dbReference>
<evidence type="ECO:0008006" key="15">
    <source>
        <dbReference type="Google" id="ProtNLM"/>
    </source>
</evidence>
<comment type="caution">
    <text evidence="13">The sequence shown here is derived from an EMBL/GenBank/DDBJ whole genome shotgun (WGS) entry which is preliminary data.</text>
</comment>
<evidence type="ECO:0000256" key="3">
    <source>
        <dbReference type="ARBA" id="ARBA00004771"/>
    </source>
</evidence>
<evidence type="ECO:0000256" key="4">
    <source>
        <dbReference type="ARBA" id="ARBA00005189"/>
    </source>
</evidence>
<dbReference type="InterPro" id="IPR004255">
    <property type="entry name" value="O-acyltransferase_WSD1_N"/>
</dbReference>
<evidence type="ECO:0000313" key="13">
    <source>
        <dbReference type="EMBL" id="KAJ4953902.1"/>
    </source>
</evidence>
<dbReference type="PANTHER" id="PTHR31650">
    <property type="entry name" value="O-ACYLTRANSFERASE (WSD1-LIKE) FAMILY PROTEIN"/>
    <property type="match status" value="1"/>
</dbReference>
<dbReference type="AlphaFoldDB" id="A0A9Q0GTK4"/>
<evidence type="ECO:0000259" key="12">
    <source>
        <dbReference type="Pfam" id="PF06974"/>
    </source>
</evidence>
<organism evidence="13 14">
    <name type="scientific">Protea cynaroides</name>
    <dbReference type="NCBI Taxonomy" id="273540"/>
    <lineage>
        <taxon>Eukaryota</taxon>
        <taxon>Viridiplantae</taxon>
        <taxon>Streptophyta</taxon>
        <taxon>Embryophyta</taxon>
        <taxon>Tracheophyta</taxon>
        <taxon>Spermatophyta</taxon>
        <taxon>Magnoliopsida</taxon>
        <taxon>Proteales</taxon>
        <taxon>Proteaceae</taxon>
        <taxon>Protea</taxon>
    </lineage>
</organism>
<sequence>MASNQRVEPEDFQAFPPLSPVSQIINSPILSLSIIAVLELEDPFDKSQTVELLRDVLVPTNHRFSSIIVTDKKGLQRWKKVELKIEEHIVIPTFPSGLSVEDSDVHFNNYLSEIAMVPFPGTRPPWELHLIMYPTKNGSGSIVFKLNHALGDGYAFLGTIMSCLKRADDPSKPISLPLSSGRVAGQMSKWSRMTKVVYRCFNTASDFTRGMLQGLVLEDGKTVIRSAMPRVESIPIAISSVSFSVDQIRSIKAKVGATVNDVIMGMLYYAIQLYTQKMGGISSDTRVTALCVQNMRKFKGDESIEDIAKGRVWGNQFGLSILPLPTITGDIANVDPLKFIGIAKEQSNRSKNSAAVFLSSKMINIMSPKAATQFIHSTLKNTSFVVSNVPGPTQKVVLLGHALNSWYFSVIGTPQSLFFTVMSYNGVLRLVARTEKGFIDNELLLSFIKEAFEKIFAATFAATHGKKDAMLEDSL</sequence>
<comment type="pathway">
    <text evidence="3">Glycerolipid metabolism; triacylglycerol biosynthesis.</text>
</comment>
<dbReference type="GO" id="GO:0005886">
    <property type="term" value="C:plasma membrane"/>
    <property type="evidence" value="ECO:0007669"/>
    <property type="project" value="UniProtKB-SubCell"/>
</dbReference>
<evidence type="ECO:0000256" key="6">
    <source>
        <dbReference type="ARBA" id="ARBA00022824"/>
    </source>
</evidence>
<dbReference type="EMBL" id="JAMYWD010000012">
    <property type="protein sequence ID" value="KAJ4953902.1"/>
    <property type="molecule type" value="Genomic_DNA"/>
</dbReference>
<evidence type="ECO:0000256" key="10">
    <source>
        <dbReference type="ARBA" id="ARBA00048109"/>
    </source>
</evidence>
<feature type="domain" description="O-acyltransferase WSD1-like N-terminal" evidence="11">
    <location>
        <begin position="107"/>
        <end position="263"/>
    </location>
</feature>